<comment type="miscellaneous">
    <text evidence="15">In the RecBCD complex, RecB has a slow 3'-5' helicase, an exonuclease activity and loads RecA onto ssDNA, RecD has a fast 5'-3' helicase activity, while RecC stimulates the ATPase and processivity of the RecB helicase and contributes to recognition of the Chi site.</text>
</comment>
<keyword evidence="12 15" id="KW-0413">Isomerase</keyword>
<dbReference type="Pfam" id="PF13361">
    <property type="entry name" value="UvrD_C"/>
    <property type="match status" value="1"/>
</dbReference>
<evidence type="ECO:0000313" key="20">
    <source>
        <dbReference type="EMBL" id="PWD87190.1"/>
    </source>
</evidence>
<comment type="catalytic activity">
    <reaction evidence="13 15">
        <text>Couples ATP hydrolysis with the unwinding of duplex DNA by translocating in the 3'-5' direction.</text>
        <dbReference type="EC" id="5.6.2.4"/>
    </reaction>
</comment>
<dbReference type="Proteomes" id="UP000245059">
    <property type="component" value="Unassembled WGS sequence"/>
</dbReference>
<evidence type="ECO:0000256" key="10">
    <source>
        <dbReference type="ARBA" id="ARBA00023125"/>
    </source>
</evidence>
<keyword evidence="5 15" id="KW-0378">Hydrolase</keyword>
<feature type="region of interest" description="Nuclease activity, interacts with RecD and RecA" evidence="15">
    <location>
        <begin position="977"/>
        <end position="1315"/>
    </location>
</feature>
<reference evidence="21" key="1">
    <citation type="submission" date="2018-05" db="EMBL/GenBank/DDBJ databases">
        <title>Ignatzschineria dubaiensis sp. nov., isolated from necrotic foot tissues of dromedaries (Camelus dromedarius) and associated maggots in Dubai, United Arab Emirates.</title>
        <authorList>
            <person name="Tsang C.C."/>
            <person name="Tang J.Y.M."/>
            <person name="Fong J.Y.H."/>
            <person name="Kinne J."/>
            <person name="Lee H.H."/>
            <person name="Joseph M."/>
            <person name="Jose S."/>
            <person name="Schuster R.K."/>
            <person name="Tang Y."/>
            <person name="Sivakumar S."/>
            <person name="Chen J.H.K."/>
            <person name="Teng J.L.L."/>
            <person name="Lau S.K.P."/>
            <person name="Wernery U."/>
            <person name="Woo P.C.Y."/>
        </authorList>
    </citation>
    <scope>NUCLEOTIDE SEQUENCE [LARGE SCALE GENOMIC DNA]</scope>
    <source>
        <strain evidence="21">UAE-HKU57</strain>
    </source>
</reference>
<evidence type="ECO:0000256" key="7">
    <source>
        <dbReference type="ARBA" id="ARBA00022839"/>
    </source>
</evidence>
<dbReference type="PROSITE" id="PS51198">
    <property type="entry name" value="UVRD_HELICASE_ATP_BIND"/>
    <property type="match status" value="1"/>
</dbReference>
<evidence type="ECO:0000256" key="11">
    <source>
        <dbReference type="ARBA" id="ARBA00023204"/>
    </source>
</evidence>
<evidence type="ECO:0000256" key="16">
    <source>
        <dbReference type="PROSITE-ProRule" id="PRU00560"/>
    </source>
</evidence>
<dbReference type="InterPro" id="IPR014017">
    <property type="entry name" value="DNA_helicase_UvrD-like_C"/>
</dbReference>
<dbReference type="GO" id="GO:0043138">
    <property type="term" value="F:3'-5' DNA helicase activity"/>
    <property type="evidence" value="ECO:0007669"/>
    <property type="project" value="UniProtKB-UniRule"/>
</dbReference>
<dbReference type="GO" id="GO:0005829">
    <property type="term" value="C:cytosol"/>
    <property type="evidence" value="ECO:0007669"/>
    <property type="project" value="TreeGrafter"/>
</dbReference>
<feature type="binding site" evidence="15">
    <location>
        <position position="1061"/>
    </location>
    <ligand>
        <name>Mg(2+)</name>
        <dbReference type="ChEBI" id="CHEBI:18420"/>
    </ligand>
</feature>
<evidence type="ECO:0000256" key="9">
    <source>
        <dbReference type="ARBA" id="ARBA00022842"/>
    </source>
</evidence>
<dbReference type="PANTHER" id="PTHR11070">
    <property type="entry name" value="UVRD / RECB / PCRA DNA HELICASE FAMILY MEMBER"/>
    <property type="match status" value="1"/>
</dbReference>
<name>A0A2U2ASE8_9GAMM</name>
<keyword evidence="4 15" id="KW-0227">DNA damage</keyword>
<evidence type="ECO:0000313" key="21">
    <source>
        <dbReference type="Proteomes" id="UP000245059"/>
    </source>
</evidence>
<feature type="active site" description="For nuclease activity" evidence="15">
    <location>
        <position position="1191"/>
    </location>
</feature>
<keyword evidence="2 15" id="KW-0479">Metal-binding</keyword>
<evidence type="ECO:0000256" key="4">
    <source>
        <dbReference type="ARBA" id="ARBA00022763"/>
    </source>
</evidence>
<keyword evidence="8 15" id="KW-0067">ATP-binding</keyword>
<comment type="catalytic activity">
    <reaction evidence="14 15">
        <text>ATP + H2O = ADP + phosphate + H(+)</text>
        <dbReference type="Rhea" id="RHEA:13065"/>
        <dbReference type="ChEBI" id="CHEBI:15377"/>
        <dbReference type="ChEBI" id="CHEBI:15378"/>
        <dbReference type="ChEBI" id="CHEBI:30616"/>
        <dbReference type="ChEBI" id="CHEBI:43474"/>
        <dbReference type="ChEBI" id="CHEBI:456216"/>
        <dbReference type="EC" id="5.6.2.4"/>
    </reaction>
</comment>
<dbReference type="GO" id="GO:0000287">
    <property type="term" value="F:magnesium ion binding"/>
    <property type="evidence" value="ECO:0007669"/>
    <property type="project" value="UniProtKB-UniRule"/>
</dbReference>
<dbReference type="SUPFAM" id="SSF52540">
    <property type="entry name" value="P-loop containing nucleoside triphosphate hydrolases"/>
    <property type="match status" value="1"/>
</dbReference>
<evidence type="ECO:0000256" key="1">
    <source>
        <dbReference type="ARBA" id="ARBA00022722"/>
    </source>
</evidence>
<dbReference type="GO" id="GO:0008854">
    <property type="term" value="F:exodeoxyribonuclease V activity"/>
    <property type="evidence" value="ECO:0007669"/>
    <property type="project" value="UniProtKB-EC"/>
</dbReference>
<feature type="region of interest" description="Disordered" evidence="17">
    <location>
        <begin position="1291"/>
        <end position="1315"/>
    </location>
</feature>
<evidence type="ECO:0000256" key="3">
    <source>
        <dbReference type="ARBA" id="ARBA00022741"/>
    </source>
</evidence>
<evidence type="ECO:0000256" key="12">
    <source>
        <dbReference type="ARBA" id="ARBA00023235"/>
    </source>
</evidence>
<dbReference type="Pfam" id="PF12705">
    <property type="entry name" value="PDDEXK_1"/>
    <property type="match status" value="1"/>
</dbReference>
<evidence type="ECO:0000256" key="17">
    <source>
        <dbReference type="SAM" id="MobiDB-lite"/>
    </source>
</evidence>
<feature type="region of interest" description="DNA-binding and helicase activity, interacts with RecC" evidence="15">
    <location>
        <begin position="1"/>
        <end position="943"/>
    </location>
</feature>
<keyword evidence="10 15" id="KW-0238">DNA-binding</keyword>
<feature type="region of interest" description="Disordered" evidence="17">
    <location>
        <begin position="1010"/>
        <end position="1032"/>
    </location>
</feature>
<accession>A0A2U2ASE8</accession>
<evidence type="ECO:0000256" key="13">
    <source>
        <dbReference type="ARBA" id="ARBA00034617"/>
    </source>
</evidence>
<dbReference type="HAMAP" id="MF_01485">
    <property type="entry name" value="RecB"/>
    <property type="match status" value="1"/>
</dbReference>
<evidence type="ECO:0000256" key="2">
    <source>
        <dbReference type="ARBA" id="ARBA00022723"/>
    </source>
</evidence>
<gene>
    <name evidence="15 20" type="primary">recB</name>
    <name evidence="20" type="ORF">DC077_05155</name>
</gene>
<evidence type="ECO:0000256" key="14">
    <source>
        <dbReference type="ARBA" id="ARBA00048988"/>
    </source>
</evidence>
<dbReference type="PANTHER" id="PTHR11070:SF23">
    <property type="entry name" value="RECBCD ENZYME SUBUNIT RECB"/>
    <property type="match status" value="1"/>
</dbReference>
<feature type="domain" description="UvrD-like helicase C-terminal" evidence="19">
    <location>
        <begin position="545"/>
        <end position="829"/>
    </location>
</feature>
<dbReference type="NCBIfam" id="TIGR00609">
    <property type="entry name" value="recB"/>
    <property type="match status" value="1"/>
</dbReference>
<keyword evidence="7 15" id="KW-0269">Exonuclease</keyword>
<dbReference type="EC" id="5.6.2.4" evidence="15"/>
<evidence type="ECO:0000256" key="6">
    <source>
        <dbReference type="ARBA" id="ARBA00022806"/>
    </source>
</evidence>
<organism evidence="20 21">
    <name type="scientific">Ignatzschineria cameli</name>
    <dbReference type="NCBI Taxonomy" id="2182793"/>
    <lineage>
        <taxon>Bacteria</taxon>
        <taxon>Pseudomonadati</taxon>
        <taxon>Pseudomonadota</taxon>
        <taxon>Gammaproteobacteria</taxon>
        <taxon>Cardiobacteriales</taxon>
        <taxon>Ignatzschineriaceae</taxon>
        <taxon>Ignatzschineria</taxon>
    </lineage>
</organism>
<protein>
    <recommendedName>
        <fullName evidence="15">RecBCD enzyme subunit RecB</fullName>
        <ecNumber evidence="15">3.1.11.5</ecNumber>
        <ecNumber evidence="15">5.6.2.4</ecNumber>
    </recommendedName>
    <alternativeName>
        <fullName evidence="15">DNA 3'-5' helicase subunit RecB</fullName>
    </alternativeName>
    <alternativeName>
        <fullName evidence="15">Exonuclease V subunit RecB</fullName>
        <shortName evidence="15">ExoV subunit RecB</shortName>
    </alternativeName>
    <alternativeName>
        <fullName evidence="15">Helicase/nuclease RecBCD subunit RecB</fullName>
    </alternativeName>
</protein>
<dbReference type="InterPro" id="IPR011604">
    <property type="entry name" value="PDDEXK-like_dom_sf"/>
</dbReference>
<keyword evidence="1 15" id="KW-0540">Nuclease</keyword>
<dbReference type="GO" id="GO:0016887">
    <property type="term" value="F:ATP hydrolysis activity"/>
    <property type="evidence" value="ECO:0007669"/>
    <property type="project" value="RHEA"/>
</dbReference>
<dbReference type="GO" id="GO:0003677">
    <property type="term" value="F:DNA binding"/>
    <property type="evidence" value="ECO:0007669"/>
    <property type="project" value="UniProtKB-UniRule"/>
</dbReference>
<feature type="domain" description="UvrD-like helicase ATP-binding" evidence="18">
    <location>
        <begin position="7"/>
        <end position="500"/>
    </location>
</feature>
<dbReference type="CDD" id="cd22352">
    <property type="entry name" value="RecB_C-like"/>
    <property type="match status" value="1"/>
</dbReference>
<comment type="catalytic activity">
    <reaction evidence="15">
        <text>Exonucleolytic cleavage (in the presence of ATP) in either 5'- to 3'- or 3'- to 5'-direction to yield 5'-phosphooligonucleotides.</text>
        <dbReference type="EC" id="3.1.11.5"/>
    </reaction>
</comment>
<dbReference type="InterPro" id="IPR014016">
    <property type="entry name" value="UvrD-like_ATP-bd"/>
</dbReference>
<dbReference type="GO" id="GO:0000724">
    <property type="term" value="P:double-strand break repair via homologous recombination"/>
    <property type="evidence" value="ECO:0007669"/>
    <property type="project" value="UniProtKB-UniRule"/>
</dbReference>
<comment type="function">
    <text evidence="15">A helicase/nuclease that prepares dsDNA breaks (DSB) for recombinational DNA repair. Binds to DSBs and unwinds DNA via a highly rapid and processive ATP-dependent bidirectional helicase activity. Unwinds dsDNA until it encounters a Chi (crossover hotspot instigator) sequence from the 3' direction. Cuts ssDNA a few nucleotides 3' to the Chi site. The properties and activities of the enzyme are changed at Chi. The Chi-altered holoenzyme produces a long 3'-ssDNA overhang and facilitates RecA-binding to the ssDNA for homologous DNA recombination and repair. Holoenzyme degrades any linearized DNA that is unable to undergo homologous recombination. In the holoenzyme this subunit contributes ATPase, 3'-5' helicase, exonuclease activity and loads RecA onto ssDNA.</text>
</comment>
<comment type="cofactor">
    <cofactor evidence="15">
        <name>Mg(2+)</name>
        <dbReference type="ChEBI" id="CHEBI:18420"/>
    </cofactor>
    <text evidence="15">Binds 1 Mg(2+) ion per subunit.</text>
</comment>
<evidence type="ECO:0000256" key="5">
    <source>
        <dbReference type="ARBA" id="ARBA00022801"/>
    </source>
</evidence>
<proteinExistence type="inferred from homology"/>
<dbReference type="InterPro" id="IPR000212">
    <property type="entry name" value="DNA_helicase_UvrD/REP"/>
</dbReference>
<dbReference type="EMBL" id="QEWW01000002">
    <property type="protein sequence ID" value="PWD87190.1"/>
    <property type="molecule type" value="Genomic_DNA"/>
</dbReference>
<keyword evidence="3 15" id="KW-0547">Nucleotide-binding</keyword>
<feature type="binding site" evidence="16">
    <location>
        <begin position="28"/>
        <end position="35"/>
    </location>
    <ligand>
        <name>ATP</name>
        <dbReference type="ChEBI" id="CHEBI:30616"/>
    </ligand>
</feature>
<dbReference type="GO" id="GO:0009338">
    <property type="term" value="C:exodeoxyribonuclease V complex"/>
    <property type="evidence" value="ECO:0007669"/>
    <property type="project" value="TreeGrafter"/>
</dbReference>
<feature type="binding site" evidence="15">
    <location>
        <position position="1178"/>
    </location>
    <ligand>
        <name>Mg(2+)</name>
        <dbReference type="ChEBI" id="CHEBI:18420"/>
    </ligand>
</feature>
<dbReference type="Gene3D" id="3.40.50.300">
    <property type="entry name" value="P-loop containing nucleotide triphosphate hydrolases"/>
    <property type="match status" value="2"/>
</dbReference>
<comment type="domain">
    <text evidence="15">The N-terminal DNA-binding domain is a ssDNA-dependent ATPase and has ATP-dependent 3'-5' helicase function. This domain interacts with RecC.</text>
</comment>
<comment type="similarity">
    <text evidence="15">Belongs to the helicase family. UvrD subfamily.</text>
</comment>
<feature type="compositionally biased region" description="Basic and acidic residues" evidence="17">
    <location>
        <begin position="563"/>
        <end position="579"/>
    </location>
</feature>
<comment type="caution">
    <text evidence="20">The sequence shown here is derived from an EMBL/GenBank/DDBJ whole genome shotgun (WGS) entry which is preliminary data.</text>
</comment>
<evidence type="ECO:0000256" key="8">
    <source>
        <dbReference type="ARBA" id="ARBA00022840"/>
    </source>
</evidence>
<dbReference type="Gene3D" id="3.90.320.10">
    <property type="match status" value="1"/>
</dbReference>
<dbReference type="RefSeq" id="WP_109217858.1">
    <property type="nucleotide sequence ID" value="NZ_QEWW01000002.1"/>
</dbReference>
<dbReference type="InterPro" id="IPR027417">
    <property type="entry name" value="P-loop_NTPase"/>
</dbReference>
<dbReference type="Pfam" id="PF00580">
    <property type="entry name" value="UvrD-helicase"/>
    <property type="match status" value="1"/>
</dbReference>
<dbReference type="EC" id="3.1.11.5" evidence="15"/>
<dbReference type="GO" id="GO:0005524">
    <property type="term" value="F:ATP binding"/>
    <property type="evidence" value="ECO:0007669"/>
    <property type="project" value="UniProtKB-UniRule"/>
</dbReference>
<feature type="compositionally biased region" description="Basic and acidic residues" evidence="17">
    <location>
        <begin position="1010"/>
        <end position="1023"/>
    </location>
</feature>
<keyword evidence="9 15" id="KW-0460">Magnesium</keyword>
<dbReference type="PROSITE" id="PS51217">
    <property type="entry name" value="UVRD_HELICASE_CTER"/>
    <property type="match status" value="1"/>
</dbReference>
<evidence type="ECO:0000259" key="18">
    <source>
        <dbReference type="PROSITE" id="PS51198"/>
    </source>
</evidence>
<dbReference type="InterPro" id="IPR038726">
    <property type="entry name" value="PDDEXK_AddAB-type"/>
</dbReference>
<evidence type="ECO:0000259" key="19">
    <source>
        <dbReference type="PROSITE" id="PS51217"/>
    </source>
</evidence>
<dbReference type="InterPro" id="IPR004586">
    <property type="entry name" value="RecB"/>
</dbReference>
<evidence type="ECO:0000256" key="15">
    <source>
        <dbReference type="HAMAP-Rule" id="MF_01485"/>
    </source>
</evidence>
<feature type="region of interest" description="Disordered" evidence="17">
    <location>
        <begin position="561"/>
        <end position="586"/>
    </location>
</feature>
<keyword evidence="11 15" id="KW-0234">DNA repair</keyword>
<keyword evidence="6 15" id="KW-0347">Helicase</keyword>
<comment type="domain">
    <text evidence="15">The C-terminal domain has nuclease activity and interacts with RecD. It interacts with RecA, facilitating its loading onto ssDNA.</text>
</comment>
<comment type="subunit">
    <text evidence="15">Heterotrimer of RecB, RecC and RecD. All subunits contribute to DNA-binding. Interacts with RecA.</text>
</comment>
<sequence>MHDQSSISPYPILDPQTVPITGNMMIEASAGTGKTYTITLLVLRLLLGLNEDKTPKKLPEILIVTFTNAATAELKERIYSRIVELKRTFLQHMLGETVADSALLALVEAYLAAPQPLSLAQESEAIFAEDSPQAPRYHAALNLLIEAEGAIDQAAIFTIHAFCQRLLKENALDLGQPFNFELVEDLSDYYREAVYHFWREECYPLSLTAAKTVQTIFGVPLAHEVRDNRFFQRRGLNLLDKISPLLRDPSLIRSDLWQQKGWGQIDCLQQLLDQLQIEVEAMKAVIRSDFSLDDFIHLIDLVGLKKQSYRSDLIRKYHASLMHWVESDSILPFPDQDKFSLSHMESRLMKNGDLRQMPERLYQLFTDLESLHTIPIICCHYAGYRVSEVLQQMKQEAHILGFDDLLSQLDQKSLTATEGFLEALHLRYRAVLIDEFQDTDHQQLAIFSRLFFDYPEIPFVMIGDPKQSIYRFRGADIHSYLGIKAHITEIYTLNTNYRSGELQVAAVNRLFGLRAAINPPFIEKNIPFIEIKTPASAAETQLLLPNQPASGITFLEYQPTPVEGERDAEEKEDEAKDANSVKSFKSPKSLKSTKALTLNNSDFQEQMAAATAQEIATLLTEGVLKSEDGVRAISPEDITILVRSGYEADIIRNALRKVGVNAVYLSEKSSIFDAGNSIALDLYLFLYSLLFMHDRKKVMQSIGSLLYGLSVAEYEALMSDPDAFENLLTERYQLREIWEKQGILAMIRTFMVRENRLAKLLKLENGERYASDLFHLAEILQRESFSNGEALLLWLHDKIFNVGGKQQEKIRLESDFKTLQIMTIHKSKGLEFPIVFLPFALFKGRTEKGGIYIDEAKNRRYIYPEESTPEIEAYFLKENLAEDIRLLYVALTRAKFHTYVGFTRVLDKKAYQDNALSYLMGIGGRDEDLSRFFEAAIAHRPFSEEDLKAPQSIRLNLINEQLSPREPAQFKRHLAPLWRFTSFSNLSYNAKSSTPIPQLLDDEVEIDIQSDRDSDRGSDRGSDLDLAPSSTVSSWEMADEPIVLERFSHFPKGAITGNFIHDLLERYQPTQLEDRQLLTRLVEENFIHLVSVADLPILVEELQLWLTSIFNADLSLSQNLAMILEGDRKVRELEFIFPINQRIDAHSFNHLLNQQQRREVESALDFERLSGFLRGFIDLFFEVDGKFYVADYKSNYLGPLPEDYNQDTMQRSIDHAYYDLQYLLYTVAAVKFLQNQRPDFDYERDFGGVYYLYLRGMVPEGASGIYYIKPDYALIESLMKLLGLDRAEDSFSEESVEEMEQDQWMDEAEMDEEDQ</sequence>
<dbReference type="InterPro" id="IPR011335">
    <property type="entry name" value="Restrct_endonuc-II-like"/>
</dbReference>
<feature type="binding site" evidence="15">
    <location>
        <position position="1191"/>
    </location>
    <ligand>
        <name>Mg(2+)</name>
        <dbReference type="ChEBI" id="CHEBI:18420"/>
    </ligand>
</feature>
<dbReference type="Gene3D" id="1.10.3170.10">
    <property type="entry name" value="Recbcd, chain B, domain 2"/>
    <property type="match status" value="1"/>
</dbReference>
<dbReference type="SUPFAM" id="SSF52980">
    <property type="entry name" value="Restriction endonuclease-like"/>
    <property type="match status" value="1"/>
</dbReference>
<dbReference type="Gene3D" id="1.10.486.10">
    <property type="entry name" value="PCRA, domain 4"/>
    <property type="match status" value="1"/>
</dbReference>